<evidence type="ECO:0000313" key="2">
    <source>
        <dbReference type="EMBL" id="TDA38424.1"/>
    </source>
</evidence>
<dbReference type="InterPro" id="IPR036554">
    <property type="entry name" value="GHMP_kinase_C_sf"/>
</dbReference>
<accession>A0A523BC21</accession>
<dbReference type="AlphaFoldDB" id="A0A523BC21"/>
<proteinExistence type="predicted"/>
<organism evidence="2 4">
    <name type="scientific">Thermoproteota archaeon</name>
    <dbReference type="NCBI Taxonomy" id="2056631"/>
    <lineage>
        <taxon>Archaea</taxon>
        <taxon>Thermoproteota</taxon>
    </lineage>
</organism>
<dbReference type="EMBL" id="QNVI01000052">
    <property type="protein sequence ID" value="TDA38424.1"/>
    <property type="molecule type" value="Genomic_DNA"/>
</dbReference>
<evidence type="ECO:0000313" key="4">
    <source>
        <dbReference type="Proteomes" id="UP000317265"/>
    </source>
</evidence>
<dbReference type="Proteomes" id="UP000317265">
    <property type="component" value="Unassembled WGS sequence"/>
</dbReference>
<comment type="caution">
    <text evidence="2">The sequence shown here is derived from an EMBL/GenBank/DDBJ whole genome shotgun (WGS) entry which is preliminary data.</text>
</comment>
<dbReference type="SUPFAM" id="SSF55060">
    <property type="entry name" value="GHMP Kinase, C-terminal domain"/>
    <property type="match status" value="1"/>
</dbReference>
<dbReference type="EMBL" id="RXIH01000044">
    <property type="protein sequence ID" value="RZN55423.1"/>
    <property type="molecule type" value="Genomic_DNA"/>
</dbReference>
<gene>
    <name evidence="2" type="ORF">DSO09_04545</name>
    <name evidence="1" type="ORF">EF809_05550</name>
</gene>
<evidence type="ECO:0000313" key="1">
    <source>
        <dbReference type="EMBL" id="RZN55423.1"/>
    </source>
</evidence>
<sequence>MNKIKLRIPFSLPILGESFADINNPVVLSTIDFFTDVDVFFKKSSEIQLPLSDPLIKRLIINYLKKKEIFLEINVNPTNDFFVLTSLFYLIGMEEIENDISFFINKLKSSALITLFRVLTSLSGGFTICRKNEGIISIDGNINASLLISLKNKKRSSLRLIKKFENNFPELYNPLIHTVGHIAIEGGKAIRDGMTKRLGDLMNIESMLLCIFNFIKPKSLPLIKNSYGTKIIASGDITGSIILVPKRLLYKNYQSFDFIDIGVKEIE</sequence>
<protein>
    <submittedName>
        <fullName evidence="2">Uncharacterized protein</fullName>
    </submittedName>
</protein>
<reference evidence="1 3" key="2">
    <citation type="journal article" date="2019" name="Nat. Microbiol.">
        <title>Wide diversity of methane and short-chain alkane metabolisms in uncultured archaea.</title>
        <authorList>
            <person name="Borrel G."/>
            <person name="Adam P.S."/>
            <person name="McKay L.J."/>
            <person name="Chen L.X."/>
            <person name="Sierra-Garcia I.N."/>
            <person name="Sieber C.M."/>
            <person name="Letourneur Q."/>
            <person name="Ghozlane A."/>
            <person name="Andersen G.L."/>
            <person name="Li W.J."/>
            <person name="Hallam S.J."/>
            <person name="Muyzer G."/>
            <person name="de Oliveira V.M."/>
            <person name="Inskeep W.P."/>
            <person name="Banfield J.F."/>
            <person name="Gribaldo S."/>
        </authorList>
    </citation>
    <scope>NUCLEOTIDE SEQUENCE [LARGE SCALE GENOMIC DNA]</scope>
    <source>
        <strain evidence="1">Verst-YHS</strain>
    </source>
</reference>
<evidence type="ECO:0000313" key="3">
    <source>
        <dbReference type="Proteomes" id="UP000316080"/>
    </source>
</evidence>
<dbReference type="Proteomes" id="UP000316080">
    <property type="component" value="Unassembled WGS sequence"/>
</dbReference>
<reference evidence="2 4" key="1">
    <citation type="journal article" date="2019" name="Nat. Microbiol.">
        <title>Expanding anaerobic alkane metabolism in the domain of Archaea.</title>
        <authorList>
            <person name="Wang Y."/>
            <person name="Wegener G."/>
            <person name="Hou J."/>
            <person name="Wang F."/>
            <person name="Xiao X."/>
        </authorList>
    </citation>
    <scope>NUCLEOTIDE SEQUENCE [LARGE SCALE GENOMIC DNA]</scope>
    <source>
        <strain evidence="2">WYZ-LMO11</strain>
    </source>
</reference>
<name>A0A523BC21_9CREN</name>